<dbReference type="KEGG" id="fcy:FRACYDRAFT_258477"/>
<dbReference type="AlphaFoldDB" id="A0A1E7EIL7"/>
<dbReference type="Proteomes" id="UP000095751">
    <property type="component" value="Unassembled WGS sequence"/>
</dbReference>
<protein>
    <recommendedName>
        <fullName evidence="4">DDE Tnp4 domain-containing protein</fullName>
    </recommendedName>
</protein>
<proteinExistence type="predicted"/>
<keyword evidence="3" id="KW-1185">Reference proteome</keyword>
<dbReference type="OrthoDB" id="38519at2759"/>
<sequence>MIITAEAMDEVARTTIGWPKSRKWDCKDKQERFKSLFGANIDVITEIWNRIEQNVDTGIIPKHLLYGLVFLKVYATSEEVHCAIVDWPSAQTFREKSWHIIECIADLKESVIKLDNRFVNAPPINGHIRGALLVIDCTDCKINEPFPFNSKWMSQKFKGPGLKYEVAVAIHSDNICWYFGPFPAHRNESRIFTEGLSQVLPGTEPVECDSGPEGDERLMDPQNGMTHKDRKQKSNHRAKMESIFSRMKQFNVLDTHFHHSYPDEEDMMYKHQICFESVHYHSIKIANWGRQINGFWPI</sequence>
<dbReference type="EMBL" id="KV784495">
    <property type="protein sequence ID" value="OEU05734.1"/>
    <property type="molecule type" value="Genomic_DNA"/>
</dbReference>
<evidence type="ECO:0000313" key="2">
    <source>
        <dbReference type="EMBL" id="OEU05734.1"/>
    </source>
</evidence>
<evidence type="ECO:0000256" key="1">
    <source>
        <dbReference type="SAM" id="MobiDB-lite"/>
    </source>
</evidence>
<evidence type="ECO:0000313" key="3">
    <source>
        <dbReference type="Proteomes" id="UP000095751"/>
    </source>
</evidence>
<reference evidence="2 3" key="1">
    <citation type="submission" date="2016-09" db="EMBL/GenBank/DDBJ databases">
        <title>Extensive genetic diversity and differential bi-allelic expression allows diatom success in the polar Southern Ocean.</title>
        <authorList>
            <consortium name="DOE Joint Genome Institute"/>
            <person name="Mock T."/>
            <person name="Otillar R.P."/>
            <person name="Strauss J."/>
            <person name="Dupont C."/>
            <person name="Frickenhaus S."/>
            <person name="Maumus F."/>
            <person name="Mcmullan M."/>
            <person name="Sanges R."/>
            <person name="Schmutz J."/>
            <person name="Toseland A."/>
            <person name="Valas R."/>
            <person name="Veluchamy A."/>
            <person name="Ward B.J."/>
            <person name="Allen A."/>
            <person name="Barry K."/>
            <person name="Falciatore A."/>
            <person name="Ferrante M."/>
            <person name="Fortunato A.E."/>
            <person name="Gloeckner G."/>
            <person name="Gruber A."/>
            <person name="Hipkin R."/>
            <person name="Janech M."/>
            <person name="Kroth P."/>
            <person name="Leese F."/>
            <person name="Lindquist E."/>
            <person name="Lyon B.R."/>
            <person name="Martin J."/>
            <person name="Mayer C."/>
            <person name="Parker M."/>
            <person name="Quesneville H."/>
            <person name="Raymond J."/>
            <person name="Uhlig C."/>
            <person name="Valentin K.U."/>
            <person name="Worden A.Z."/>
            <person name="Armbrust E.V."/>
            <person name="Bowler C."/>
            <person name="Green B."/>
            <person name="Moulton V."/>
            <person name="Van Oosterhout C."/>
            <person name="Grigoriev I."/>
        </authorList>
    </citation>
    <scope>NUCLEOTIDE SEQUENCE [LARGE SCALE GENOMIC DNA]</scope>
    <source>
        <strain evidence="2 3">CCMP1102</strain>
    </source>
</reference>
<feature type="region of interest" description="Disordered" evidence="1">
    <location>
        <begin position="208"/>
        <end position="234"/>
    </location>
</feature>
<gene>
    <name evidence="2" type="ORF">FRACYDRAFT_258477</name>
</gene>
<dbReference type="InParanoid" id="A0A1E7EIL7"/>
<accession>A0A1E7EIL7</accession>
<name>A0A1E7EIL7_9STRA</name>
<evidence type="ECO:0008006" key="4">
    <source>
        <dbReference type="Google" id="ProtNLM"/>
    </source>
</evidence>
<organism evidence="2 3">
    <name type="scientific">Fragilariopsis cylindrus CCMP1102</name>
    <dbReference type="NCBI Taxonomy" id="635003"/>
    <lineage>
        <taxon>Eukaryota</taxon>
        <taxon>Sar</taxon>
        <taxon>Stramenopiles</taxon>
        <taxon>Ochrophyta</taxon>
        <taxon>Bacillariophyta</taxon>
        <taxon>Bacillariophyceae</taxon>
        <taxon>Bacillariophycidae</taxon>
        <taxon>Bacillariales</taxon>
        <taxon>Bacillariaceae</taxon>
        <taxon>Fragilariopsis</taxon>
    </lineage>
</organism>